<evidence type="ECO:0000256" key="1">
    <source>
        <dbReference type="SAM" id="Phobius"/>
    </source>
</evidence>
<keyword evidence="1" id="KW-0472">Membrane</keyword>
<evidence type="ECO:0000313" key="2">
    <source>
        <dbReference type="EMBL" id="GAK37524.1"/>
    </source>
</evidence>
<gene>
    <name evidence="2" type="ORF">JCM15093_2778</name>
</gene>
<keyword evidence="1" id="KW-0812">Transmembrane</keyword>
<comment type="caution">
    <text evidence="2">The sequence shown here is derived from an EMBL/GenBank/DDBJ whole genome shotgun (WGS) entry which is preliminary data.</text>
</comment>
<keyword evidence="3" id="KW-1185">Reference proteome</keyword>
<dbReference type="AlphaFoldDB" id="A0A069DB72"/>
<dbReference type="Proteomes" id="UP000027601">
    <property type="component" value="Unassembled WGS sequence"/>
</dbReference>
<evidence type="ECO:0000313" key="3">
    <source>
        <dbReference type="Proteomes" id="UP000027601"/>
    </source>
</evidence>
<organism evidence="2 3">
    <name type="scientific">Bacteroides graminisolvens DSM 19988 = JCM 15093</name>
    <dbReference type="NCBI Taxonomy" id="1121097"/>
    <lineage>
        <taxon>Bacteria</taxon>
        <taxon>Pseudomonadati</taxon>
        <taxon>Bacteroidota</taxon>
        <taxon>Bacteroidia</taxon>
        <taxon>Bacteroidales</taxon>
        <taxon>Bacteroidaceae</taxon>
        <taxon>Bacteroides</taxon>
    </lineage>
</organism>
<feature type="transmembrane region" description="Helical" evidence="1">
    <location>
        <begin position="6"/>
        <end position="27"/>
    </location>
</feature>
<sequence length="52" mass="6120">MKLPNYPQQFFFGGAWFSLHSFFFLSIKSLNSQPLAQLSQGLLLLCERRKKR</sequence>
<name>A0A069DB72_9BACE</name>
<reference evidence="2 3" key="1">
    <citation type="journal article" date="2015" name="Microbes Environ.">
        <title>Distribution and evolution of nitrogen fixation genes in the phylum bacteroidetes.</title>
        <authorList>
            <person name="Inoue J."/>
            <person name="Oshima K."/>
            <person name="Suda W."/>
            <person name="Sakamoto M."/>
            <person name="Iino T."/>
            <person name="Noda S."/>
            <person name="Hongoh Y."/>
            <person name="Hattori M."/>
            <person name="Ohkuma M."/>
        </authorList>
    </citation>
    <scope>NUCLEOTIDE SEQUENCE [LARGE SCALE GENOMIC DNA]</scope>
    <source>
        <strain evidence="2 3">JCM 15093</strain>
    </source>
</reference>
<accession>A0A069DB72</accession>
<protein>
    <submittedName>
        <fullName evidence="2">Uncharacterized protein</fullName>
    </submittedName>
</protein>
<dbReference type="EMBL" id="BAJS01000022">
    <property type="protein sequence ID" value="GAK37524.1"/>
    <property type="molecule type" value="Genomic_DNA"/>
</dbReference>
<proteinExistence type="predicted"/>
<keyword evidence="1" id="KW-1133">Transmembrane helix</keyword>